<sequence length="247" mass="28734">MSSLTGLELNNLIDKYYLDKSVKKKVCLENFKNSENQIKLGDNNIFKVVCKNCVELNLDKCSLCSPNLFEKEQTIQRINSGSSRSIINVLLEEKFNIFNNKKGDLNNDSSVSSENFASPLNNSLERDEFVKSDFLMRRKSSLISSNLCQVKPTKQNTSELFFNDLQDLRDKILQRRDSIKLKSSPQPKCSNKLFDQIYKFEAPKTTDTLNDNFKELIQRNRSINQQVKNRDMQTRCEQINFKKYLNI</sequence>
<comment type="caution">
    <text evidence="1">The sequence shown here is derived from an EMBL/GenBank/DDBJ whole genome shotgun (WGS) entry which is preliminary data.</text>
</comment>
<proteinExistence type="predicted"/>
<reference evidence="1" key="1">
    <citation type="submission" date="2021-02" db="EMBL/GenBank/DDBJ databases">
        <authorList>
            <person name="Nowell W R."/>
        </authorList>
    </citation>
    <scope>NUCLEOTIDE SEQUENCE</scope>
    <source>
        <strain evidence="1">Ploen Becks lab</strain>
    </source>
</reference>
<dbReference type="AlphaFoldDB" id="A0A813ZYQ0"/>
<name>A0A813ZYQ0_9BILA</name>
<dbReference type="Proteomes" id="UP000663879">
    <property type="component" value="Unassembled WGS sequence"/>
</dbReference>
<accession>A0A813ZYQ0</accession>
<gene>
    <name evidence="1" type="ORF">OXX778_LOCUS11604</name>
</gene>
<organism evidence="1 2">
    <name type="scientific">Brachionus calyciflorus</name>
    <dbReference type="NCBI Taxonomy" id="104777"/>
    <lineage>
        <taxon>Eukaryota</taxon>
        <taxon>Metazoa</taxon>
        <taxon>Spiralia</taxon>
        <taxon>Gnathifera</taxon>
        <taxon>Rotifera</taxon>
        <taxon>Eurotatoria</taxon>
        <taxon>Monogononta</taxon>
        <taxon>Pseudotrocha</taxon>
        <taxon>Ploima</taxon>
        <taxon>Brachionidae</taxon>
        <taxon>Brachionus</taxon>
    </lineage>
</organism>
<evidence type="ECO:0000313" key="2">
    <source>
        <dbReference type="Proteomes" id="UP000663879"/>
    </source>
</evidence>
<evidence type="ECO:0000313" key="1">
    <source>
        <dbReference type="EMBL" id="CAF0905132.1"/>
    </source>
</evidence>
<keyword evidence="2" id="KW-1185">Reference proteome</keyword>
<dbReference type="EMBL" id="CAJNOC010001984">
    <property type="protein sequence ID" value="CAF0905132.1"/>
    <property type="molecule type" value="Genomic_DNA"/>
</dbReference>
<protein>
    <submittedName>
        <fullName evidence="1">Uncharacterized protein</fullName>
    </submittedName>
</protein>